<keyword evidence="6 9" id="KW-1133">Transmembrane helix</keyword>
<evidence type="ECO:0000256" key="2">
    <source>
        <dbReference type="ARBA" id="ARBA00007324"/>
    </source>
</evidence>
<comment type="subcellular location">
    <subcellularLocation>
        <location evidence="1 9">Endoplasmic reticulum membrane</location>
        <topology evidence="1 9">Multi-pass membrane protein</topology>
    </subcellularLocation>
</comment>
<organism evidence="11">
    <name type="scientific">Micromonas pusilla (strain CCMP1545)</name>
    <name type="common">Picoplanktonic green alga</name>
    <dbReference type="NCBI Taxonomy" id="564608"/>
    <lineage>
        <taxon>Eukaryota</taxon>
        <taxon>Viridiplantae</taxon>
        <taxon>Chlorophyta</taxon>
        <taxon>Mamiellophyceae</taxon>
        <taxon>Mamiellales</taxon>
        <taxon>Mamiellaceae</taxon>
        <taxon>Micromonas</taxon>
    </lineage>
</organism>
<dbReference type="PANTHER" id="PTHR13085">
    <property type="entry name" value="MICROSOMAL SIGNAL PEPTIDASE 25 KDA SUBUNIT"/>
    <property type="match status" value="1"/>
</dbReference>
<dbReference type="PANTHER" id="PTHR13085:SF0">
    <property type="entry name" value="SIGNAL PEPTIDASE COMPLEX SUBUNIT 2"/>
    <property type="match status" value="1"/>
</dbReference>
<evidence type="ECO:0000256" key="8">
    <source>
        <dbReference type="ARBA" id="ARBA00045608"/>
    </source>
</evidence>
<reference evidence="10 11" key="1">
    <citation type="journal article" date="2009" name="Science">
        <title>Green evolution and dynamic adaptations revealed by genomes of the marine picoeukaryotes Micromonas.</title>
        <authorList>
            <person name="Worden A.Z."/>
            <person name="Lee J.H."/>
            <person name="Mock T."/>
            <person name="Rouze P."/>
            <person name="Simmons M.P."/>
            <person name="Aerts A.L."/>
            <person name="Allen A.E."/>
            <person name="Cuvelier M.L."/>
            <person name="Derelle E."/>
            <person name="Everett M.V."/>
            <person name="Foulon E."/>
            <person name="Grimwood J."/>
            <person name="Gundlach H."/>
            <person name="Henrissat B."/>
            <person name="Napoli C."/>
            <person name="McDonald S.M."/>
            <person name="Parker M.S."/>
            <person name="Rombauts S."/>
            <person name="Salamov A."/>
            <person name="Von Dassow P."/>
            <person name="Badger J.H."/>
            <person name="Coutinho P.M."/>
            <person name="Demir E."/>
            <person name="Dubchak I."/>
            <person name="Gentemann C."/>
            <person name="Eikrem W."/>
            <person name="Gready J.E."/>
            <person name="John U."/>
            <person name="Lanier W."/>
            <person name="Lindquist E.A."/>
            <person name="Lucas S."/>
            <person name="Mayer K.F."/>
            <person name="Moreau H."/>
            <person name="Not F."/>
            <person name="Otillar R."/>
            <person name="Panaud O."/>
            <person name="Pangilinan J."/>
            <person name="Paulsen I."/>
            <person name="Piegu B."/>
            <person name="Poliakov A."/>
            <person name="Robbens S."/>
            <person name="Schmutz J."/>
            <person name="Toulza E."/>
            <person name="Wyss T."/>
            <person name="Zelensky A."/>
            <person name="Zhou K."/>
            <person name="Armbrust E.V."/>
            <person name="Bhattacharya D."/>
            <person name="Goodenough U.W."/>
            <person name="Van de Peer Y."/>
            <person name="Grigoriev I.V."/>
        </authorList>
    </citation>
    <scope>NUCLEOTIDE SEQUENCE [LARGE SCALE GENOMIC DNA]</scope>
    <source>
        <strain evidence="10 11">CCMP1545</strain>
    </source>
</reference>
<evidence type="ECO:0000256" key="1">
    <source>
        <dbReference type="ARBA" id="ARBA00004477"/>
    </source>
</evidence>
<proteinExistence type="inferred from homology"/>
<evidence type="ECO:0000313" key="10">
    <source>
        <dbReference type="EMBL" id="EEH59878.1"/>
    </source>
</evidence>
<feature type="transmembrane region" description="Helical" evidence="9">
    <location>
        <begin position="52"/>
        <end position="68"/>
    </location>
</feature>
<keyword evidence="11" id="KW-1185">Reference proteome</keyword>
<accession>C1ML62</accession>
<evidence type="ECO:0000256" key="9">
    <source>
        <dbReference type="RuleBase" id="RU368033"/>
    </source>
</evidence>
<dbReference type="OMA" id="ESQITTC"/>
<keyword evidence="4 9" id="KW-0812">Transmembrane</keyword>
<dbReference type="EMBL" id="GG663736">
    <property type="protein sequence ID" value="EEH59878.1"/>
    <property type="molecule type" value="Genomic_DNA"/>
</dbReference>
<feature type="transmembrane region" description="Helical" evidence="9">
    <location>
        <begin position="80"/>
        <end position="99"/>
    </location>
</feature>
<comment type="similarity">
    <text evidence="2 9">Belongs to the SPCS2 family.</text>
</comment>
<keyword evidence="5 9" id="KW-0256">Endoplasmic reticulum</keyword>
<name>C1ML62_MICPC</name>
<dbReference type="Pfam" id="PF06703">
    <property type="entry name" value="SPC25"/>
    <property type="match status" value="1"/>
</dbReference>
<dbReference type="AlphaFoldDB" id="C1ML62"/>
<gene>
    <name evidence="10" type="ORF">MICPUCDRAFT_70274</name>
</gene>
<protein>
    <recommendedName>
        <fullName evidence="3 9">Signal peptidase complex subunit 2</fullName>
    </recommendedName>
</protein>
<evidence type="ECO:0000256" key="5">
    <source>
        <dbReference type="ARBA" id="ARBA00022824"/>
    </source>
</evidence>
<evidence type="ECO:0000256" key="4">
    <source>
        <dbReference type="ARBA" id="ARBA00022692"/>
    </source>
</evidence>
<evidence type="ECO:0000313" key="11">
    <source>
        <dbReference type="Proteomes" id="UP000001876"/>
    </source>
</evidence>
<sequence length="187" mass="21258">MSEIGAQVRDTSARFVAIGDLAQLKRAFDDCLLSFLIDSGYVYDHAHDNRKIFLGTFSCTVALLLHFFPELLHCSKSLTFPILFAYLTLSITLQLYSVYAQMGARMIKYDLTAGHSYTSDKSAWLSFQCKSQKNKEDVTVALTQHGHRAASIQRELHLCNYLYEDGIFADKKLGGEVRHLLQELRLR</sequence>
<dbReference type="GO" id="GO:0005787">
    <property type="term" value="C:signal peptidase complex"/>
    <property type="evidence" value="ECO:0007669"/>
    <property type="project" value="UniProtKB-UniRule"/>
</dbReference>
<evidence type="ECO:0000256" key="7">
    <source>
        <dbReference type="ARBA" id="ARBA00023136"/>
    </source>
</evidence>
<dbReference type="RefSeq" id="XP_003056502.1">
    <property type="nucleotide sequence ID" value="XM_003056456.1"/>
</dbReference>
<comment type="function">
    <text evidence="8 9">Component of the signal peptidase complex (SPC) which catalyzes the cleavage of N-terminal signal sequences from nascent proteins as they are translocated into the lumen of the endoplasmic reticulum. Enhances the enzymatic activity of SPC and facilitates the interactions between different components of the translocation site.</text>
</comment>
<dbReference type="GO" id="GO:0045047">
    <property type="term" value="P:protein targeting to ER"/>
    <property type="evidence" value="ECO:0007669"/>
    <property type="project" value="TreeGrafter"/>
</dbReference>
<dbReference type="KEGG" id="mpp:MICPUCDRAFT_70274"/>
<keyword evidence="7 9" id="KW-0472">Membrane</keyword>
<dbReference type="GO" id="GO:0008233">
    <property type="term" value="F:peptidase activity"/>
    <property type="evidence" value="ECO:0007669"/>
    <property type="project" value="UniProtKB-UniRule"/>
</dbReference>
<dbReference type="GeneID" id="9681399"/>
<dbReference type="InterPro" id="IPR009582">
    <property type="entry name" value="Spc2/SPCS2"/>
</dbReference>
<dbReference type="GO" id="GO:0006465">
    <property type="term" value="P:signal peptide processing"/>
    <property type="evidence" value="ECO:0007669"/>
    <property type="project" value="UniProtKB-UniRule"/>
</dbReference>
<dbReference type="Proteomes" id="UP000001876">
    <property type="component" value="Unassembled WGS sequence"/>
</dbReference>
<evidence type="ECO:0000256" key="3">
    <source>
        <dbReference type="ARBA" id="ARBA00017057"/>
    </source>
</evidence>
<evidence type="ECO:0000256" key="6">
    <source>
        <dbReference type="ARBA" id="ARBA00022989"/>
    </source>
</evidence>